<organism evidence="1 2">
    <name type="scientific">Cladophialophora yegresii CBS 114405</name>
    <dbReference type="NCBI Taxonomy" id="1182544"/>
    <lineage>
        <taxon>Eukaryota</taxon>
        <taxon>Fungi</taxon>
        <taxon>Dikarya</taxon>
        <taxon>Ascomycota</taxon>
        <taxon>Pezizomycotina</taxon>
        <taxon>Eurotiomycetes</taxon>
        <taxon>Chaetothyriomycetidae</taxon>
        <taxon>Chaetothyriales</taxon>
        <taxon>Herpotrichiellaceae</taxon>
        <taxon>Cladophialophora</taxon>
    </lineage>
</organism>
<reference evidence="1 2" key="1">
    <citation type="submission" date="2013-03" db="EMBL/GenBank/DDBJ databases">
        <title>The Genome Sequence of Cladophialophora yegresii CBS 114405.</title>
        <authorList>
            <consortium name="The Broad Institute Genomics Platform"/>
            <person name="Cuomo C."/>
            <person name="de Hoog S."/>
            <person name="Gorbushina A."/>
            <person name="Walker B."/>
            <person name="Young S.K."/>
            <person name="Zeng Q."/>
            <person name="Gargeya S."/>
            <person name="Fitzgerald M."/>
            <person name="Haas B."/>
            <person name="Abouelleil A."/>
            <person name="Allen A.W."/>
            <person name="Alvarado L."/>
            <person name="Arachchi H.M."/>
            <person name="Berlin A.M."/>
            <person name="Chapman S.B."/>
            <person name="Gainer-Dewar J."/>
            <person name="Goldberg J."/>
            <person name="Griggs A."/>
            <person name="Gujja S."/>
            <person name="Hansen M."/>
            <person name="Howarth C."/>
            <person name="Imamovic A."/>
            <person name="Ireland A."/>
            <person name="Larimer J."/>
            <person name="McCowan C."/>
            <person name="Murphy C."/>
            <person name="Pearson M."/>
            <person name="Poon T.W."/>
            <person name="Priest M."/>
            <person name="Roberts A."/>
            <person name="Saif S."/>
            <person name="Shea T."/>
            <person name="Sisk P."/>
            <person name="Sykes S."/>
            <person name="Wortman J."/>
            <person name="Nusbaum C."/>
            <person name="Birren B."/>
        </authorList>
    </citation>
    <scope>NUCLEOTIDE SEQUENCE [LARGE SCALE GENOMIC DNA]</scope>
    <source>
        <strain evidence="1 2">CBS 114405</strain>
    </source>
</reference>
<dbReference type="OrthoDB" id="4157613at2759"/>
<evidence type="ECO:0000313" key="2">
    <source>
        <dbReference type="Proteomes" id="UP000019473"/>
    </source>
</evidence>
<accession>W9WQF9</accession>
<keyword evidence="2" id="KW-1185">Reference proteome</keyword>
<gene>
    <name evidence="1" type="ORF">A1O7_04777</name>
</gene>
<dbReference type="HOGENOM" id="CLU_2757588_0_0_1"/>
<proteinExistence type="predicted"/>
<dbReference type="EMBL" id="AMGW01000003">
    <property type="protein sequence ID" value="EXJ60624.1"/>
    <property type="molecule type" value="Genomic_DNA"/>
</dbReference>
<dbReference type="GeneID" id="19179362"/>
<protein>
    <submittedName>
        <fullName evidence="1">Uncharacterized protein</fullName>
    </submittedName>
</protein>
<name>W9WQF9_9EURO</name>
<dbReference type="RefSeq" id="XP_007756977.1">
    <property type="nucleotide sequence ID" value="XM_007758787.1"/>
</dbReference>
<evidence type="ECO:0000313" key="1">
    <source>
        <dbReference type="EMBL" id="EXJ60624.1"/>
    </source>
</evidence>
<dbReference type="Proteomes" id="UP000019473">
    <property type="component" value="Unassembled WGS sequence"/>
</dbReference>
<sequence length="70" mass="8242">MAYLVSLPLFAFPLLTYEKQLSCTLVVRDELVDLQRLVRRGHMLGERDVEVLRDSRWDAVPWEKVEGLLR</sequence>
<dbReference type="VEuPathDB" id="FungiDB:A1O7_04777"/>
<comment type="caution">
    <text evidence="1">The sequence shown here is derived from an EMBL/GenBank/DDBJ whole genome shotgun (WGS) entry which is preliminary data.</text>
</comment>
<dbReference type="AlphaFoldDB" id="W9WQF9"/>